<gene>
    <name evidence="2" type="ORF">HU200_013929</name>
</gene>
<proteinExistence type="predicted"/>
<dbReference type="Proteomes" id="UP000636709">
    <property type="component" value="Unassembled WGS sequence"/>
</dbReference>
<feature type="compositionally biased region" description="Basic and acidic residues" evidence="1">
    <location>
        <begin position="89"/>
        <end position="103"/>
    </location>
</feature>
<comment type="caution">
    <text evidence="2">The sequence shown here is derived from an EMBL/GenBank/DDBJ whole genome shotgun (WGS) entry which is preliminary data.</text>
</comment>
<evidence type="ECO:0000256" key="1">
    <source>
        <dbReference type="SAM" id="MobiDB-lite"/>
    </source>
</evidence>
<accession>A0A835KKP4</accession>
<name>A0A835KKP4_9POAL</name>
<dbReference type="EMBL" id="JACEFO010001347">
    <property type="protein sequence ID" value="KAF8739207.1"/>
    <property type="molecule type" value="Genomic_DNA"/>
</dbReference>
<sequence>MQRSDCCRLEGDAQSTAGLKMGTAKEVATVLSGRSFLFSSFACGFSFSVESPIVPNSDDHTGVQLPILSSPGLQPSRSHPGTQLAAAADGRRPDDVREQDSTRGGEAAAQQWPRRRRSTATQNRRQTPCGTSSSVMSSPSSMQTTILSKRWLDLWHSVPAIDLDITDFLETGSRYDVNWGKMKDFTTNLLMEHIEKTPEPPFLHPYTTASLPIRALVRSQTRGFF</sequence>
<dbReference type="AlphaFoldDB" id="A0A835KKP4"/>
<reference evidence="2" key="1">
    <citation type="submission" date="2020-07" db="EMBL/GenBank/DDBJ databases">
        <title>Genome sequence and genetic diversity analysis of an under-domesticated orphan crop, white fonio (Digitaria exilis).</title>
        <authorList>
            <person name="Bennetzen J.L."/>
            <person name="Chen S."/>
            <person name="Ma X."/>
            <person name="Wang X."/>
            <person name="Yssel A.E.J."/>
            <person name="Chaluvadi S.R."/>
            <person name="Johnson M."/>
            <person name="Gangashetty P."/>
            <person name="Hamidou F."/>
            <person name="Sanogo M.D."/>
            <person name="Zwaenepoel A."/>
            <person name="Wallace J."/>
            <person name="Van De Peer Y."/>
            <person name="Van Deynze A."/>
        </authorList>
    </citation>
    <scope>NUCLEOTIDE SEQUENCE</scope>
    <source>
        <tissue evidence="2">Leaves</tissue>
    </source>
</reference>
<protein>
    <submittedName>
        <fullName evidence="2">Uncharacterized protein</fullName>
    </submittedName>
</protein>
<dbReference type="OrthoDB" id="677997at2759"/>
<evidence type="ECO:0000313" key="3">
    <source>
        <dbReference type="Proteomes" id="UP000636709"/>
    </source>
</evidence>
<feature type="compositionally biased region" description="Low complexity" evidence="1">
    <location>
        <begin position="119"/>
        <end position="141"/>
    </location>
</feature>
<organism evidence="2 3">
    <name type="scientific">Digitaria exilis</name>
    <dbReference type="NCBI Taxonomy" id="1010633"/>
    <lineage>
        <taxon>Eukaryota</taxon>
        <taxon>Viridiplantae</taxon>
        <taxon>Streptophyta</taxon>
        <taxon>Embryophyta</taxon>
        <taxon>Tracheophyta</taxon>
        <taxon>Spermatophyta</taxon>
        <taxon>Magnoliopsida</taxon>
        <taxon>Liliopsida</taxon>
        <taxon>Poales</taxon>
        <taxon>Poaceae</taxon>
        <taxon>PACMAD clade</taxon>
        <taxon>Panicoideae</taxon>
        <taxon>Panicodae</taxon>
        <taxon>Paniceae</taxon>
        <taxon>Anthephorinae</taxon>
        <taxon>Digitaria</taxon>
    </lineage>
</organism>
<keyword evidence="3" id="KW-1185">Reference proteome</keyword>
<feature type="region of interest" description="Disordered" evidence="1">
    <location>
        <begin position="62"/>
        <end position="141"/>
    </location>
</feature>
<evidence type="ECO:0000313" key="2">
    <source>
        <dbReference type="EMBL" id="KAF8739207.1"/>
    </source>
</evidence>
<feature type="compositionally biased region" description="Polar residues" evidence="1">
    <location>
        <begin position="71"/>
        <end position="81"/>
    </location>
</feature>